<keyword evidence="7" id="KW-0695">RNA-directed DNA polymerase</keyword>
<keyword evidence="9" id="KW-0233">DNA recombination</keyword>
<keyword evidence="11" id="KW-0812">Transmembrane</keyword>
<dbReference type="GO" id="GO:0006310">
    <property type="term" value="P:DNA recombination"/>
    <property type="evidence" value="ECO:0007669"/>
    <property type="project" value="UniProtKB-KW"/>
</dbReference>
<accession>A0A6L2J6X9</accession>
<organism evidence="12">
    <name type="scientific">Tanacetum cinerariifolium</name>
    <name type="common">Dalmatian daisy</name>
    <name type="synonym">Chrysanthemum cinerariifolium</name>
    <dbReference type="NCBI Taxonomy" id="118510"/>
    <lineage>
        <taxon>Eukaryota</taxon>
        <taxon>Viridiplantae</taxon>
        <taxon>Streptophyta</taxon>
        <taxon>Embryophyta</taxon>
        <taxon>Tracheophyta</taxon>
        <taxon>Spermatophyta</taxon>
        <taxon>Magnoliopsida</taxon>
        <taxon>eudicotyledons</taxon>
        <taxon>Gunneridae</taxon>
        <taxon>Pentapetalae</taxon>
        <taxon>asterids</taxon>
        <taxon>campanulids</taxon>
        <taxon>Asterales</taxon>
        <taxon>Asteraceae</taxon>
        <taxon>Asteroideae</taxon>
        <taxon>Anthemideae</taxon>
        <taxon>Anthemidinae</taxon>
        <taxon>Tanacetum</taxon>
    </lineage>
</organism>
<keyword evidence="5" id="KW-0460">Magnesium</keyword>
<feature type="region of interest" description="Disordered" evidence="10">
    <location>
        <begin position="649"/>
        <end position="668"/>
    </location>
</feature>
<keyword evidence="3" id="KW-0255">Endonuclease</keyword>
<proteinExistence type="predicted"/>
<dbReference type="InterPro" id="IPR039537">
    <property type="entry name" value="Retrotran_Ty1/copia-like"/>
</dbReference>
<dbReference type="PANTHER" id="PTHR42648:SF11">
    <property type="entry name" value="TRANSPOSON TY4-P GAG-POL POLYPROTEIN"/>
    <property type="match status" value="1"/>
</dbReference>
<dbReference type="GO" id="GO:0003887">
    <property type="term" value="F:DNA-directed DNA polymerase activity"/>
    <property type="evidence" value="ECO:0007669"/>
    <property type="project" value="UniProtKB-KW"/>
</dbReference>
<keyword evidence="2" id="KW-0479">Metal-binding</keyword>
<dbReference type="SUPFAM" id="SSF53098">
    <property type="entry name" value="Ribonuclease H-like"/>
    <property type="match status" value="1"/>
</dbReference>
<dbReference type="GO" id="GO:0003676">
    <property type="term" value="F:nucleic acid binding"/>
    <property type="evidence" value="ECO:0007669"/>
    <property type="project" value="InterPro"/>
</dbReference>
<evidence type="ECO:0000256" key="8">
    <source>
        <dbReference type="ARBA" id="ARBA00022932"/>
    </source>
</evidence>
<keyword evidence="6" id="KW-0229">DNA integration</keyword>
<dbReference type="Gene3D" id="3.30.420.10">
    <property type="entry name" value="Ribonuclease H-like superfamily/Ribonuclease H"/>
    <property type="match status" value="1"/>
</dbReference>
<keyword evidence="11" id="KW-1133">Transmembrane helix</keyword>
<protein>
    <submittedName>
        <fullName evidence="12">Retrovirus-related Pol polyprotein from transposon TNT 1-94</fullName>
    </submittedName>
</protein>
<dbReference type="GO" id="GO:0003964">
    <property type="term" value="F:RNA-directed DNA polymerase activity"/>
    <property type="evidence" value="ECO:0007669"/>
    <property type="project" value="UniProtKB-KW"/>
</dbReference>
<keyword evidence="8" id="KW-0548">Nucleotidyltransferase</keyword>
<reference evidence="12" key="1">
    <citation type="journal article" date="2019" name="Sci. Rep.">
        <title>Draft genome of Tanacetum cinerariifolium, the natural source of mosquito coil.</title>
        <authorList>
            <person name="Yamashiro T."/>
            <person name="Shiraishi A."/>
            <person name="Satake H."/>
            <person name="Nakayama K."/>
        </authorList>
    </citation>
    <scope>NUCLEOTIDE SEQUENCE</scope>
</reference>
<keyword evidence="11" id="KW-0472">Membrane</keyword>
<evidence type="ECO:0000256" key="6">
    <source>
        <dbReference type="ARBA" id="ARBA00022908"/>
    </source>
</evidence>
<evidence type="ECO:0000256" key="3">
    <source>
        <dbReference type="ARBA" id="ARBA00022759"/>
    </source>
</evidence>
<name>A0A6L2J6X9_TANCI</name>
<evidence type="ECO:0000256" key="11">
    <source>
        <dbReference type="SAM" id="Phobius"/>
    </source>
</evidence>
<evidence type="ECO:0000256" key="9">
    <source>
        <dbReference type="ARBA" id="ARBA00023172"/>
    </source>
</evidence>
<keyword evidence="4" id="KW-0378">Hydrolase</keyword>
<evidence type="ECO:0000313" key="12">
    <source>
        <dbReference type="EMBL" id="GEU32661.1"/>
    </source>
</evidence>
<dbReference type="AlphaFoldDB" id="A0A6L2J6X9"/>
<keyword evidence="8" id="KW-0808">Transferase</keyword>
<dbReference type="EMBL" id="BKCJ010000379">
    <property type="protein sequence ID" value="GEU32661.1"/>
    <property type="molecule type" value="Genomic_DNA"/>
</dbReference>
<dbReference type="PANTHER" id="PTHR42648">
    <property type="entry name" value="TRANSPOSASE, PUTATIVE-RELATED"/>
    <property type="match status" value="1"/>
</dbReference>
<evidence type="ECO:0000256" key="2">
    <source>
        <dbReference type="ARBA" id="ARBA00022723"/>
    </source>
</evidence>
<keyword evidence="8" id="KW-0239">DNA-directed DNA polymerase</keyword>
<dbReference type="GO" id="GO:0015074">
    <property type="term" value="P:DNA integration"/>
    <property type="evidence" value="ECO:0007669"/>
    <property type="project" value="UniProtKB-KW"/>
</dbReference>
<sequence>MLCSLNKTNCVFICNANVKHGMLNTNSEYACSTCNECLLSTNHDMCVVDYLNDVNAHASAKSVKSITKNKWKPTVARTPQQNGVVEMQKRTLVEAARTMLIFSKAPLFLWAEVVATACYTQNRSLVRTRYNKTLSKLIHDCKLDLKYLYIFGALCYPTNKSEDLGKLKPKTDIGIFNGYSPAKKAFLKIPEASLLINPNTLKYGMKSSDPVDTPMVKRTKLDEDPQGTRVDPTRYRGMVGSYMYLTSSRPDLVFVVSMCTKYQAKSIEKHLMVVNRVLCFGVDAAEDFKENMLRDYCWWLKTYCCQVKLMLLDDAADIKLRLLEQSVAAESLSPQVMSSTKLLILNHNEFDLWKMRIEQYFLMTDYSLWEVILNGDAHLLTRVIEDAKTLMEAIEKRFGGNKETKKNGELIIDADEDLTLKDVAVVAKEVEVEENADVQGRPEESQAQIYKIDLEHVDKVLSMQDDKLEPAELKEVVEVVTTAKLMTEVVTDAAATNIAATTLITAAASTITTAPSAARRRKGVVIRDPEETATPSTIIHSKPKSKDKGKGIMAELNKNINWDDVIEHVKEKGRQDNVVLRYQALKRKPQTEAQARKNMMIYLKNMVEFKLDHSKGMSYDDIRPIFEKYFNSNVAFLENTKEQLEEEESRALKRKAETSEEKAAKKQKLDEKVKELKKHLQIMPNDNDDVYTEATPLVGLNLLLILIIFLLLAFGVDAAGKTKGKH</sequence>
<feature type="transmembrane region" description="Helical" evidence="11">
    <location>
        <begin position="697"/>
        <end position="716"/>
    </location>
</feature>
<evidence type="ECO:0000256" key="5">
    <source>
        <dbReference type="ARBA" id="ARBA00022842"/>
    </source>
</evidence>
<dbReference type="GO" id="GO:0016787">
    <property type="term" value="F:hydrolase activity"/>
    <property type="evidence" value="ECO:0007669"/>
    <property type="project" value="UniProtKB-KW"/>
</dbReference>
<evidence type="ECO:0000256" key="1">
    <source>
        <dbReference type="ARBA" id="ARBA00022722"/>
    </source>
</evidence>
<dbReference type="GO" id="GO:0004519">
    <property type="term" value="F:endonuclease activity"/>
    <property type="evidence" value="ECO:0007669"/>
    <property type="project" value="UniProtKB-KW"/>
</dbReference>
<dbReference type="InterPro" id="IPR036397">
    <property type="entry name" value="RNaseH_sf"/>
</dbReference>
<evidence type="ECO:0000256" key="10">
    <source>
        <dbReference type="SAM" id="MobiDB-lite"/>
    </source>
</evidence>
<dbReference type="GO" id="GO:0046872">
    <property type="term" value="F:metal ion binding"/>
    <property type="evidence" value="ECO:0007669"/>
    <property type="project" value="UniProtKB-KW"/>
</dbReference>
<dbReference type="InterPro" id="IPR012337">
    <property type="entry name" value="RNaseH-like_sf"/>
</dbReference>
<gene>
    <name evidence="12" type="ORF">Tci_004639</name>
</gene>
<evidence type="ECO:0000256" key="4">
    <source>
        <dbReference type="ARBA" id="ARBA00022801"/>
    </source>
</evidence>
<feature type="region of interest" description="Disordered" evidence="10">
    <location>
        <begin position="529"/>
        <end position="549"/>
    </location>
</feature>
<keyword evidence="1" id="KW-0540">Nuclease</keyword>
<comment type="caution">
    <text evidence="12">The sequence shown here is derived from an EMBL/GenBank/DDBJ whole genome shotgun (WGS) entry which is preliminary data.</text>
</comment>
<evidence type="ECO:0000256" key="7">
    <source>
        <dbReference type="ARBA" id="ARBA00022918"/>
    </source>
</evidence>